<keyword evidence="1" id="KW-1133">Transmembrane helix</keyword>
<organism evidence="2 3">
    <name type="scientific">Paenibacillus pseudetheri</name>
    <dbReference type="NCBI Taxonomy" id="2897682"/>
    <lineage>
        <taxon>Bacteria</taxon>
        <taxon>Bacillati</taxon>
        <taxon>Bacillota</taxon>
        <taxon>Bacilli</taxon>
        <taxon>Bacillales</taxon>
        <taxon>Paenibacillaceae</taxon>
        <taxon>Paenibacillus</taxon>
    </lineage>
</organism>
<evidence type="ECO:0000256" key="1">
    <source>
        <dbReference type="SAM" id="Phobius"/>
    </source>
</evidence>
<comment type="caution">
    <text evidence="2">The sequence shown here is derived from an EMBL/GenBank/DDBJ whole genome shotgun (WGS) entry which is preliminary data.</text>
</comment>
<dbReference type="Proteomes" id="UP000838749">
    <property type="component" value="Unassembled WGS sequence"/>
</dbReference>
<reference evidence="2" key="1">
    <citation type="submission" date="2021-12" db="EMBL/GenBank/DDBJ databases">
        <authorList>
            <person name="Criscuolo A."/>
        </authorList>
    </citation>
    <scope>NUCLEOTIDE SEQUENCE</scope>
    <source>
        <strain evidence="2">CIP111894</strain>
    </source>
</reference>
<protein>
    <recommendedName>
        <fullName evidence="4">DUF4367 domain-containing protein</fullName>
    </recommendedName>
</protein>
<dbReference type="EMBL" id="CAKMAB010000020">
    <property type="protein sequence ID" value="CAH1057425.1"/>
    <property type="molecule type" value="Genomic_DNA"/>
</dbReference>
<evidence type="ECO:0000313" key="2">
    <source>
        <dbReference type="EMBL" id="CAH1057425.1"/>
    </source>
</evidence>
<accession>A0ABN8FNQ8</accession>
<dbReference type="RefSeq" id="WP_234536453.1">
    <property type="nucleotide sequence ID" value="NZ_CAKMAB010000020.1"/>
</dbReference>
<keyword evidence="1" id="KW-0472">Membrane</keyword>
<name>A0ABN8FNQ8_9BACL</name>
<proteinExistence type="predicted"/>
<sequence>MKNKYRQVQEMIYVTPDMEQRVLAHLAQAEQSISEAKKPVVPRIPLKFVISIAACLALVVCFMTVKPFIMKPDTPIPPLLTTSPVIDYESLSQLSENLPFQLYMPSSLSKDYTLESSSILFERTAQLIYSSNTDRIKFQMTEGALDESGDFTEYKQIKIVPSDHGELTIKGNNDLFSVVSWSQNGFSFSISTSKPLSLKTMVGLAESVAPYSSQ</sequence>
<keyword evidence="1" id="KW-0812">Transmembrane</keyword>
<keyword evidence="3" id="KW-1185">Reference proteome</keyword>
<evidence type="ECO:0008006" key="4">
    <source>
        <dbReference type="Google" id="ProtNLM"/>
    </source>
</evidence>
<gene>
    <name evidence="2" type="ORF">PAECIP111894_03583</name>
</gene>
<feature type="transmembrane region" description="Helical" evidence="1">
    <location>
        <begin position="44"/>
        <end position="65"/>
    </location>
</feature>
<evidence type="ECO:0000313" key="3">
    <source>
        <dbReference type="Proteomes" id="UP000838749"/>
    </source>
</evidence>